<keyword evidence="2" id="KW-1185">Reference proteome</keyword>
<dbReference type="AlphaFoldDB" id="A0AA39Q4K4"/>
<dbReference type="InterPro" id="IPR036691">
    <property type="entry name" value="Endo/exonu/phosph_ase_sf"/>
</dbReference>
<dbReference type="EMBL" id="JAUEPU010000016">
    <property type="protein sequence ID" value="KAK0496143.1"/>
    <property type="molecule type" value="Genomic_DNA"/>
</dbReference>
<name>A0AA39Q4K4_9AGAR</name>
<dbReference type="SUPFAM" id="SSF56219">
    <property type="entry name" value="DNase I-like"/>
    <property type="match status" value="1"/>
</dbReference>
<dbReference type="Proteomes" id="UP001175228">
    <property type="component" value="Unassembled WGS sequence"/>
</dbReference>
<keyword evidence="1" id="KW-0255">Endonuclease</keyword>
<keyword evidence="1" id="KW-0378">Hydrolase</keyword>
<sequence>ETKAAIMVSCLNINGFSCAGSRDGIHNSKWGHINQLLCTLRTGILIVSEAHLTEWRCNELENLFAQRMKINFTANPDNPTGKGGVAIIINKQLTNWHTIQTKVIIPGHAMLLRTRWHDDKNITILGVYALNVSSSDSSESADFFSSLYNFFVEHPEWRPDYMGGDLNFVEDAIDQISMHSDDEEVCTAFDKLKELLGLQDGWCNTFPDKLDYTFCFFQSWIDRIYVTDKLFDQAQQWKIHLVGIAGVDHDMVSVQIAHEEAPLIGKDRWACPDHILKDEKLSLKIKELGIQTQDKIARLKNAGRTTTANPQKAYHKFITEAMDLVKNREHALKCQAQNKESDLNKAISKLSEDLDMNEITCSEKIAGLKRELRGIKQEEHMSTRCFIAAKDQLEGETISKYYFQSN</sequence>
<protein>
    <submittedName>
        <fullName evidence="1">Endonuclease/exonuclease/phosphatase</fullName>
    </submittedName>
</protein>
<evidence type="ECO:0000313" key="2">
    <source>
        <dbReference type="Proteomes" id="UP001175228"/>
    </source>
</evidence>
<gene>
    <name evidence="1" type="ORF">EDD18DRAFT_1013543</name>
</gene>
<evidence type="ECO:0000313" key="1">
    <source>
        <dbReference type="EMBL" id="KAK0496143.1"/>
    </source>
</evidence>
<accession>A0AA39Q4K4</accession>
<comment type="caution">
    <text evidence="1">The sequence shown here is derived from an EMBL/GenBank/DDBJ whole genome shotgun (WGS) entry which is preliminary data.</text>
</comment>
<dbReference type="GO" id="GO:0004519">
    <property type="term" value="F:endonuclease activity"/>
    <property type="evidence" value="ECO:0007669"/>
    <property type="project" value="UniProtKB-KW"/>
</dbReference>
<dbReference type="Gene3D" id="3.60.10.10">
    <property type="entry name" value="Endonuclease/exonuclease/phosphatase"/>
    <property type="match status" value="1"/>
</dbReference>
<reference evidence="1" key="1">
    <citation type="submission" date="2023-06" db="EMBL/GenBank/DDBJ databases">
        <authorList>
            <consortium name="Lawrence Berkeley National Laboratory"/>
            <person name="Ahrendt S."/>
            <person name="Sahu N."/>
            <person name="Indic B."/>
            <person name="Wong-Bajracharya J."/>
            <person name="Merenyi Z."/>
            <person name="Ke H.-M."/>
            <person name="Monk M."/>
            <person name="Kocsube S."/>
            <person name="Drula E."/>
            <person name="Lipzen A."/>
            <person name="Balint B."/>
            <person name="Henrissat B."/>
            <person name="Andreopoulos B."/>
            <person name="Martin F.M."/>
            <person name="Harder C.B."/>
            <person name="Rigling D."/>
            <person name="Ford K.L."/>
            <person name="Foster G.D."/>
            <person name="Pangilinan J."/>
            <person name="Papanicolaou A."/>
            <person name="Barry K."/>
            <person name="LaButti K."/>
            <person name="Viragh M."/>
            <person name="Koriabine M."/>
            <person name="Yan M."/>
            <person name="Riley R."/>
            <person name="Champramary S."/>
            <person name="Plett K.L."/>
            <person name="Tsai I.J."/>
            <person name="Slot J."/>
            <person name="Sipos G."/>
            <person name="Plett J."/>
            <person name="Nagy L.G."/>
            <person name="Grigoriev I.V."/>
        </authorList>
    </citation>
    <scope>NUCLEOTIDE SEQUENCE</scope>
    <source>
        <strain evidence="1">HWK02</strain>
    </source>
</reference>
<keyword evidence="1" id="KW-0540">Nuclease</keyword>
<organism evidence="1 2">
    <name type="scientific">Armillaria luteobubalina</name>
    <dbReference type="NCBI Taxonomy" id="153913"/>
    <lineage>
        <taxon>Eukaryota</taxon>
        <taxon>Fungi</taxon>
        <taxon>Dikarya</taxon>
        <taxon>Basidiomycota</taxon>
        <taxon>Agaricomycotina</taxon>
        <taxon>Agaricomycetes</taxon>
        <taxon>Agaricomycetidae</taxon>
        <taxon>Agaricales</taxon>
        <taxon>Marasmiineae</taxon>
        <taxon>Physalacriaceae</taxon>
        <taxon>Armillaria</taxon>
    </lineage>
</organism>
<proteinExistence type="predicted"/>
<feature type="non-terminal residue" evidence="1">
    <location>
        <position position="1"/>
    </location>
</feature>
<feature type="non-terminal residue" evidence="1">
    <location>
        <position position="406"/>
    </location>
</feature>